<dbReference type="InterPro" id="IPR016169">
    <property type="entry name" value="FAD-bd_PCMH_sub2"/>
</dbReference>
<name>A0ABR1VNE5_9PEZI</name>
<dbReference type="InterPro" id="IPR012951">
    <property type="entry name" value="BBE"/>
</dbReference>
<protein>
    <submittedName>
        <fullName evidence="4">Isoamyl alcohol oxidase</fullName>
    </submittedName>
</protein>
<comment type="similarity">
    <text evidence="1">Belongs to the oxygen-dependent FAD-linked oxidoreductase family.</text>
</comment>
<dbReference type="Gene3D" id="3.40.462.20">
    <property type="match status" value="1"/>
</dbReference>
<dbReference type="PROSITE" id="PS51387">
    <property type="entry name" value="FAD_PCMH"/>
    <property type="match status" value="1"/>
</dbReference>
<dbReference type="InterPro" id="IPR050432">
    <property type="entry name" value="FAD-linked_Oxidoreductases_BP"/>
</dbReference>
<dbReference type="EMBL" id="JAQQWM010000003">
    <property type="protein sequence ID" value="KAK8072778.1"/>
    <property type="molecule type" value="Genomic_DNA"/>
</dbReference>
<dbReference type="Proteomes" id="UP001446871">
    <property type="component" value="Unassembled WGS sequence"/>
</dbReference>
<dbReference type="SUPFAM" id="SSF56176">
    <property type="entry name" value="FAD-binding/transporter-associated domain-like"/>
    <property type="match status" value="1"/>
</dbReference>
<proteinExistence type="inferred from homology"/>
<dbReference type="Pfam" id="PF01565">
    <property type="entry name" value="FAD_binding_4"/>
    <property type="match status" value="1"/>
</dbReference>
<dbReference type="PANTHER" id="PTHR13878:SF91">
    <property type="entry name" value="FAD BINDING DOMAIN PROTEIN (AFU_ORTHOLOGUE AFUA_6G12070)-RELATED"/>
    <property type="match status" value="1"/>
</dbReference>
<accession>A0ABR1VNE5</accession>
<evidence type="ECO:0000256" key="2">
    <source>
        <dbReference type="ARBA" id="ARBA00023002"/>
    </source>
</evidence>
<sequence length="645" mass="69426">MRSLLARRWTGLGTRNSGVATKILLIAICYISLAARTAQAAGDKEIWASLNSILDGRLRQLAPFAKPCFSNFDGQPTPLDEAACATVRNNYTTNTFRDEQPAGFMNPQSETCLSDPADQCILDSTTKPAGMPSPNATCSRGSVPAHYIAVQSASDVVTAMSFARAHRDSDDGGVYLVVKNSGHDYMTRNSGGGSALMLWMHRLKGMTFHESFVPDGCNSGDSTEDTAASKGMRAMTVAAGESTGDAFAFAAAHDSLVLGGYSPTIALSGGWILGAGHGPMAPVYGLGVDRVVQMRVVTPDGVERVASACNEHADLFRALRGGGVGGAFGVVLEATHKLEVGPLPIAVASLKLPDNATEETVWEWIELQARNSLRWGREGWGGHVAGLYLTHFNPLPAIANISDGSAAAASESMREASEFVLAHGGTIIVEVLPDFLSAWNKFVAPGAAKTAGNSRFISSRLVPRDMFADEAGIQKIMAFLKSLPRERWDPRNLYVPVATPFVAANTTAGASGASAVQPAWYTALWALSTAFTLPWDATYEKRLDSFTWFTDVTRQHEVLTGGKGGAYVNEANPFTQDWEEAWWGRDNYEQLLKTKRKYDPNGLMNCWKCVGFDEADLRSDRFRCQGRLQLAIDEMLAQSDAGLSA</sequence>
<dbReference type="InterPro" id="IPR016166">
    <property type="entry name" value="FAD-bd_PCMH"/>
</dbReference>
<gene>
    <name evidence="4" type="ORF">PG996_006126</name>
</gene>
<keyword evidence="2" id="KW-0560">Oxidoreductase</keyword>
<evidence type="ECO:0000313" key="4">
    <source>
        <dbReference type="EMBL" id="KAK8072778.1"/>
    </source>
</evidence>
<dbReference type="InterPro" id="IPR036318">
    <property type="entry name" value="FAD-bd_PCMH-like_sf"/>
</dbReference>
<comment type="caution">
    <text evidence="4">The sequence shown here is derived from an EMBL/GenBank/DDBJ whole genome shotgun (WGS) entry which is preliminary data.</text>
</comment>
<evidence type="ECO:0000313" key="5">
    <source>
        <dbReference type="Proteomes" id="UP001446871"/>
    </source>
</evidence>
<dbReference type="Gene3D" id="3.30.465.10">
    <property type="match status" value="2"/>
</dbReference>
<evidence type="ECO:0000256" key="1">
    <source>
        <dbReference type="ARBA" id="ARBA00005466"/>
    </source>
</evidence>
<reference evidence="4 5" key="1">
    <citation type="submission" date="2023-01" db="EMBL/GenBank/DDBJ databases">
        <title>Analysis of 21 Apiospora genomes using comparative genomics revels a genus with tremendous synthesis potential of carbohydrate active enzymes and secondary metabolites.</title>
        <authorList>
            <person name="Sorensen T."/>
        </authorList>
    </citation>
    <scope>NUCLEOTIDE SEQUENCE [LARGE SCALE GENOMIC DNA]</scope>
    <source>
        <strain evidence="4 5">CBS 83171</strain>
    </source>
</reference>
<feature type="domain" description="FAD-binding PCMH-type" evidence="3">
    <location>
        <begin position="140"/>
        <end position="341"/>
    </location>
</feature>
<dbReference type="InterPro" id="IPR006094">
    <property type="entry name" value="Oxid_FAD_bind_N"/>
</dbReference>
<organism evidence="4 5">
    <name type="scientific">Apiospora saccharicola</name>
    <dbReference type="NCBI Taxonomy" id="335842"/>
    <lineage>
        <taxon>Eukaryota</taxon>
        <taxon>Fungi</taxon>
        <taxon>Dikarya</taxon>
        <taxon>Ascomycota</taxon>
        <taxon>Pezizomycotina</taxon>
        <taxon>Sordariomycetes</taxon>
        <taxon>Xylariomycetidae</taxon>
        <taxon>Amphisphaeriales</taxon>
        <taxon>Apiosporaceae</taxon>
        <taxon>Apiospora</taxon>
    </lineage>
</organism>
<dbReference type="Pfam" id="PF08031">
    <property type="entry name" value="BBE"/>
    <property type="match status" value="1"/>
</dbReference>
<dbReference type="PANTHER" id="PTHR13878">
    <property type="entry name" value="GULONOLACTONE OXIDASE"/>
    <property type="match status" value="1"/>
</dbReference>
<keyword evidence="5" id="KW-1185">Reference proteome</keyword>
<evidence type="ECO:0000259" key="3">
    <source>
        <dbReference type="PROSITE" id="PS51387"/>
    </source>
</evidence>